<sequence length="154" mass="17938">MNAKTMCDVNAYKYKWIPPKSPYNLVQETLFHDSWKLLVATIFLNKTAGSHAIPTLWDFLDQFSSAEVVSQSPITDMVDILEPLGLQNTRANLIQKFSIDYIAMDWKYPCELRGIGKYGNDSYRIFCVNEWQAVTPDDRKLILYREWLKTNMTD</sequence>
<evidence type="ECO:0000256" key="1">
    <source>
        <dbReference type="ARBA" id="ARBA00004123"/>
    </source>
</evidence>
<evidence type="ECO:0000313" key="3">
    <source>
        <dbReference type="EMBL" id="CAB3266248.1"/>
    </source>
</evidence>
<dbReference type="InterPro" id="IPR011257">
    <property type="entry name" value="DNA_glycosylase"/>
</dbReference>
<dbReference type="GO" id="GO:0006281">
    <property type="term" value="P:DNA repair"/>
    <property type="evidence" value="ECO:0007669"/>
    <property type="project" value="InterPro"/>
</dbReference>
<dbReference type="GO" id="GO:0003824">
    <property type="term" value="F:catalytic activity"/>
    <property type="evidence" value="ECO:0007669"/>
    <property type="project" value="InterPro"/>
</dbReference>
<dbReference type="EMBL" id="LR790386">
    <property type="protein sequence ID" value="CAB3266248.1"/>
    <property type="molecule type" value="mRNA"/>
</dbReference>
<dbReference type="AlphaFoldDB" id="A0A6F9DT98"/>
<dbReference type="InterPro" id="IPR045138">
    <property type="entry name" value="MeCP2/MBD4"/>
</dbReference>
<evidence type="ECO:0000256" key="2">
    <source>
        <dbReference type="ARBA" id="ARBA00023242"/>
    </source>
</evidence>
<keyword evidence="2" id="KW-0539">Nucleus</keyword>
<gene>
    <name evidence="3" type="primary">Slc35g1-001</name>
</gene>
<protein>
    <submittedName>
        <fullName evidence="3">Solute carrier family 35 member G1-like</fullName>
    </submittedName>
</protein>
<accession>A0A6F9DT98</accession>
<dbReference type="GO" id="GO:0005634">
    <property type="term" value="C:nucleus"/>
    <property type="evidence" value="ECO:0007669"/>
    <property type="project" value="UniProtKB-SubCell"/>
</dbReference>
<dbReference type="PANTHER" id="PTHR15074">
    <property type="entry name" value="METHYL-CPG-BINDING PROTEIN"/>
    <property type="match status" value="1"/>
</dbReference>
<dbReference type="Gene3D" id="1.10.340.30">
    <property type="entry name" value="Hypothetical protein, domain 2"/>
    <property type="match status" value="1"/>
</dbReference>
<reference evidence="3" key="1">
    <citation type="submission" date="2020-04" db="EMBL/GenBank/DDBJ databases">
        <authorList>
            <person name="Neveu A P."/>
        </authorList>
    </citation>
    <scope>NUCLEOTIDE SEQUENCE</scope>
    <source>
        <tissue evidence="3">Whole embryo</tissue>
    </source>
</reference>
<proteinExistence type="evidence at transcript level"/>
<dbReference type="PANTHER" id="PTHR15074:SF0">
    <property type="entry name" value="METHYL-CPG-BINDING DOMAIN PROTEIN 4-LIKE PROTEIN"/>
    <property type="match status" value="1"/>
</dbReference>
<name>A0A6F9DT98_9ASCI</name>
<dbReference type="GO" id="GO:0003677">
    <property type="term" value="F:DNA binding"/>
    <property type="evidence" value="ECO:0007669"/>
    <property type="project" value="InterPro"/>
</dbReference>
<comment type="subcellular location">
    <subcellularLocation>
        <location evidence="1">Nucleus</location>
    </subcellularLocation>
</comment>
<organism evidence="3">
    <name type="scientific">Phallusia mammillata</name>
    <dbReference type="NCBI Taxonomy" id="59560"/>
    <lineage>
        <taxon>Eukaryota</taxon>
        <taxon>Metazoa</taxon>
        <taxon>Chordata</taxon>
        <taxon>Tunicata</taxon>
        <taxon>Ascidiacea</taxon>
        <taxon>Phlebobranchia</taxon>
        <taxon>Ascidiidae</taxon>
        <taxon>Phallusia</taxon>
    </lineage>
</organism>
<dbReference type="FunFam" id="1.10.340.30:FF:000007">
    <property type="entry name" value="Methyl-CpG-binding domain protein 4"/>
    <property type="match status" value="1"/>
</dbReference>
<dbReference type="SUPFAM" id="SSF48150">
    <property type="entry name" value="DNA-glycosylase"/>
    <property type="match status" value="1"/>
</dbReference>